<feature type="region of interest" description="Disordered" evidence="2">
    <location>
        <begin position="590"/>
        <end position="654"/>
    </location>
</feature>
<feature type="region of interest" description="Disordered" evidence="2">
    <location>
        <begin position="921"/>
        <end position="940"/>
    </location>
</feature>
<reference evidence="3" key="1">
    <citation type="submission" date="2021-02" db="EMBL/GenBank/DDBJ databases">
        <title>First Annotated Genome of the Yellow-green Alga Tribonema minus.</title>
        <authorList>
            <person name="Mahan K.M."/>
        </authorList>
    </citation>
    <scope>NUCLEOTIDE SEQUENCE</scope>
    <source>
        <strain evidence="3">UTEX B ZZ1240</strain>
    </source>
</reference>
<evidence type="ECO:0000313" key="4">
    <source>
        <dbReference type="Proteomes" id="UP000664859"/>
    </source>
</evidence>
<feature type="compositionally biased region" description="Gly residues" evidence="2">
    <location>
        <begin position="921"/>
        <end position="932"/>
    </location>
</feature>
<keyword evidence="1" id="KW-0175">Coiled coil</keyword>
<accession>A0A835YUY5</accession>
<gene>
    <name evidence="3" type="ORF">JKP88DRAFT_247090</name>
</gene>
<organism evidence="3 4">
    <name type="scientific">Tribonema minus</name>
    <dbReference type="NCBI Taxonomy" id="303371"/>
    <lineage>
        <taxon>Eukaryota</taxon>
        <taxon>Sar</taxon>
        <taxon>Stramenopiles</taxon>
        <taxon>Ochrophyta</taxon>
        <taxon>PX clade</taxon>
        <taxon>Xanthophyceae</taxon>
        <taxon>Tribonematales</taxon>
        <taxon>Tribonemataceae</taxon>
        <taxon>Tribonema</taxon>
    </lineage>
</organism>
<evidence type="ECO:0000256" key="2">
    <source>
        <dbReference type="SAM" id="MobiDB-lite"/>
    </source>
</evidence>
<keyword evidence="4" id="KW-1185">Reference proteome</keyword>
<dbReference type="EMBL" id="JAFCMP010000423">
    <property type="protein sequence ID" value="KAG5180005.1"/>
    <property type="molecule type" value="Genomic_DNA"/>
</dbReference>
<evidence type="ECO:0000313" key="3">
    <source>
        <dbReference type="EMBL" id="KAG5180005.1"/>
    </source>
</evidence>
<proteinExistence type="predicted"/>
<dbReference type="Proteomes" id="UP000664859">
    <property type="component" value="Unassembled WGS sequence"/>
</dbReference>
<feature type="compositionally biased region" description="Gly residues" evidence="2">
    <location>
        <begin position="619"/>
        <end position="649"/>
    </location>
</feature>
<comment type="caution">
    <text evidence="3">The sequence shown here is derived from an EMBL/GenBank/DDBJ whole genome shotgun (WGS) entry which is preliminary data.</text>
</comment>
<feature type="region of interest" description="Disordered" evidence="2">
    <location>
        <begin position="1"/>
        <end position="24"/>
    </location>
</feature>
<dbReference type="PANTHER" id="PTHR40903:SF1">
    <property type="entry name" value="HYPHALLY REGULATED CELL WALL PROTEIN 3"/>
    <property type="match status" value="1"/>
</dbReference>
<name>A0A835YUY5_9STRA</name>
<feature type="coiled-coil region" evidence="1">
    <location>
        <begin position="520"/>
        <end position="580"/>
    </location>
</feature>
<sequence length="1405" mass="149431">MPINRERPHGTRTSLADRGSPLLGNWSAEKAKTETTAREVDNGEAGHRLFAVPAVAEDPLQPVSHGDETTTATVPPAVLRQDALVGLGLSPRATYVGAAADDRQLSATSTSARSSIASGGLGLAAGAPRSEEHISVHGEAVGIGNTINDALETASVDTGGSSCFRDHRHDGYISTPDGLRERGGEEQLDYNQQIREMLRAGFTLAPLSMAVSLIGDLQHRYATATDQIIGLQDIVGEQERVHAQFAAALRNEMDNFQRRLELAESRAKSNGTRADNAELVVEVLQQQLNEVMKTGKGNHQLAMNCVENLTRRTDGLTAAVDELRQARAHRSSTPASESTHRSVLEQPESTSRAELSERNLRTFGEGGAIRQDVDLRSMRSARSALLPRPPALPAASLASPAPSVAAIAPARALSAGAPSSSLAATIPVNAPAPQPAAYKSMFAAPEPYVPLRGTDLDSASQQRDQMDMLKSDARAQLEGAARQARHPTTYTITHTQTTQGRLAEQMHAEALAVAAQRERDVKAEALAAAARRERERAQQEQTLNQQQVLRSEQSQFGAQAALWQRERDAQQRALDAQQAELRAEWRALDAAKSERPHARNSCAGGGGTSSLGGVRRGGDGIGGNGGDGGGGDGGDDGGSSSGAPSSGGDGARRASMAAAAPAAVAAAGAGDLSGFDSEGYANMRFAVTLDEKHFPKTKVDQGNISALTSLQRQLPGKFRSAALALRQKQRPLWPALCNADDFGCEWYVTAVYSIVNCIADGGGDHPRLNMLARQAASWEMQGSEQGLRDGALLSWLFTKIAKFLEIEEPTAVAANLMNWSLRQGLALKYFIVEFSDAAQIATSLDKSLDHIVVTALQRIIRHHYPYISGPYKQAILEPTARSADLLAILAEEAQGADHYSTAPLEDRPVYPTNLVSYGKGLNRGGGGGGGAGRSLPSKPNRDNIAAAAEKEARRAAAHEEQQRCQVQYAIYEICNTLPGRTRACFNCGSTEHVFARCDADYSAENWDAAVQRQPWVVKFRPSSAEDFKQLCARAVQGAERGERGSGSITAAATTALSPYDSGAGRRRLSCGGGGACGRRPSGGGHSFYGGATARNICSSCAPRRCDGSGARRRRAARGAFYCGEGAGERRTHTVSSSATERCGASGAQGTIFSACSNINDGGARDGARCIYFSFTTTCINFNLITTCINFNLITFCSKPSSTYFKVSRMRRRQRYLHQRRTACCAISDGSCCCGGGGGAGAGSAGSTGSSSGGCGGGGAKGDTLNYNQQIREMLRAGFTLAPLSMAVSLIGDLQHRYATATDQIIGLQDIVGEQERVHAQFAAALRNEMDNFQRRLELAESRAKSNGTRADNAKLVVALAGLHHLIELLLQDLNHQLCIICARSVAFGPRFSQFQTPLEVIHLIT</sequence>
<dbReference type="PANTHER" id="PTHR40903">
    <property type="entry name" value="GLYCINE-RICH CELL WALL STRUCTURAL PROTEIN 1-LIKE"/>
    <property type="match status" value="1"/>
</dbReference>
<protein>
    <submittedName>
        <fullName evidence="3">Uncharacterized protein</fullName>
    </submittedName>
</protein>
<evidence type="ECO:0000256" key="1">
    <source>
        <dbReference type="SAM" id="Coils"/>
    </source>
</evidence>
<feature type="region of interest" description="Disordered" evidence="2">
    <location>
        <begin position="325"/>
        <end position="363"/>
    </location>
</feature>